<evidence type="ECO:0000313" key="2">
    <source>
        <dbReference type="EMBL" id="KAH7130316.1"/>
    </source>
</evidence>
<feature type="compositionally biased region" description="Basic and acidic residues" evidence="1">
    <location>
        <begin position="1"/>
        <end position="16"/>
    </location>
</feature>
<keyword evidence="3" id="KW-1185">Reference proteome</keyword>
<gene>
    <name evidence="2" type="ORF">B0J11DRAFT_522905</name>
</gene>
<sequence length="87" mass="9665">MAKEDEKKPTAAEKGKAKATNGEAEKQEAGKGKDGKPEKEDKKGVLPPEELSEEDQQLKNDLEMLVDRILVRCRKVSDACLVCLQLR</sequence>
<feature type="compositionally biased region" description="Basic and acidic residues" evidence="1">
    <location>
        <begin position="23"/>
        <end position="44"/>
    </location>
</feature>
<evidence type="ECO:0000313" key="3">
    <source>
        <dbReference type="Proteomes" id="UP000700596"/>
    </source>
</evidence>
<proteinExistence type="predicted"/>
<dbReference type="EMBL" id="JAGMWT010000004">
    <property type="protein sequence ID" value="KAH7130316.1"/>
    <property type="molecule type" value="Genomic_DNA"/>
</dbReference>
<feature type="region of interest" description="Disordered" evidence="1">
    <location>
        <begin position="1"/>
        <end position="56"/>
    </location>
</feature>
<dbReference type="AlphaFoldDB" id="A0A9P9E5H2"/>
<evidence type="ECO:0000256" key="1">
    <source>
        <dbReference type="SAM" id="MobiDB-lite"/>
    </source>
</evidence>
<dbReference type="Proteomes" id="UP000700596">
    <property type="component" value="Unassembled WGS sequence"/>
</dbReference>
<reference evidence="2" key="1">
    <citation type="journal article" date="2021" name="Nat. Commun.">
        <title>Genetic determinants of endophytism in the Arabidopsis root mycobiome.</title>
        <authorList>
            <person name="Mesny F."/>
            <person name="Miyauchi S."/>
            <person name="Thiergart T."/>
            <person name="Pickel B."/>
            <person name="Atanasova L."/>
            <person name="Karlsson M."/>
            <person name="Huettel B."/>
            <person name="Barry K.W."/>
            <person name="Haridas S."/>
            <person name="Chen C."/>
            <person name="Bauer D."/>
            <person name="Andreopoulos W."/>
            <person name="Pangilinan J."/>
            <person name="LaButti K."/>
            <person name="Riley R."/>
            <person name="Lipzen A."/>
            <person name="Clum A."/>
            <person name="Drula E."/>
            <person name="Henrissat B."/>
            <person name="Kohler A."/>
            <person name="Grigoriev I.V."/>
            <person name="Martin F.M."/>
            <person name="Hacquard S."/>
        </authorList>
    </citation>
    <scope>NUCLEOTIDE SEQUENCE</scope>
    <source>
        <strain evidence="2">MPI-CAGE-CH-0243</strain>
    </source>
</reference>
<name>A0A9P9E5H2_9PLEO</name>
<accession>A0A9P9E5H2</accession>
<protein>
    <submittedName>
        <fullName evidence="2">Uncharacterized protein</fullName>
    </submittedName>
</protein>
<organism evidence="2 3">
    <name type="scientific">Dendryphion nanum</name>
    <dbReference type="NCBI Taxonomy" id="256645"/>
    <lineage>
        <taxon>Eukaryota</taxon>
        <taxon>Fungi</taxon>
        <taxon>Dikarya</taxon>
        <taxon>Ascomycota</taxon>
        <taxon>Pezizomycotina</taxon>
        <taxon>Dothideomycetes</taxon>
        <taxon>Pleosporomycetidae</taxon>
        <taxon>Pleosporales</taxon>
        <taxon>Torulaceae</taxon>
        <taxon>Dendryphion</taxon>
    </lineage>
</organism>
<comment type="caution">
    <text evidence="2">The sequence shown here is derived from an EMBL/GenBank/DDBJ whole genome shotgun (WGS) entry which is preliminary data.</text>
</comment>